<evidence type="ECO:0000256" key="8">
    <source>
        <dbReference type="SAM" id="Phobius"/>
    </source>
</evidence>
<keyword evidence="1" id="KW-1003">Cell membrane</keyword>
<evidence type="ECO:0000256" key="3">
    <source>
        <dbReference type="ARBA" id="ARBA00022670"/>
    </source>
</evidence>
<feature type="transmembrane region" description="Helical" evidence="8">
    <location>
        <begin position="85"/>
        <end position="104"/>
    </location>
</feature>
<dbReference type="Proteomes" id="UP000190188">
    <property type="component" value="Unassembled WGS sequence"/>
</dbReference>
<keyword evidence="7 8" id="KW-0472">Membrane</keyword>
<organism evidence="9 10">
    <name type="scientific">Paenibacillus selenitireducens</name>
    <dbReference type="NCBI Taxonomy" id="1324314"/>
    <lineage>
        <taxon>Bacteria</taxon>
        <taxon>Bacillati</taxon>
        <taxon>Bacillota</taxon>
        <taxon>Bacilli</taxon>
        <taxon>Bacillales</taxon>
        <taxon>Paenibacillaceae</taxon>
        <taxon>Paenibacillus</taxon>
    </lineage>
</organism>
<dbReference type="EMBL" id="MSZX01000001">
    <property type="protein sequence ID" value="OPA81193.1"/>
    <property type="molecule type" value="Genomic_DNA"/>
</dbReference>
<proteinExistence type="predicted"/>
<evidence type="ECO:0000256" key="4">
    <source>
        <dbReference type="ARBA" id="ARBA00022692"/>
    </source>
</evidence>
<feature type="transmembrane region" description="Helical" evidence="8">
    <location>
        <begin position="41"/>
        <end position="61"/>
    </location>
</feature>
<accession>A0A1T2XNC4</accession>
<name>A0A1T2XNC4_9BACL</name>
<keyword evidence="5" id="KW-0378">Hydrolase</keyword>
<dbReference type="AlphaFoldDB" id="A0A1T2XNC4"/>
<evidence type="ECO:0000256" key="7">
    <source>
        <dbReference type="ARBA" id="ARBA00023136"/>
    </source>
</evidence>
<evidence type="ECO:0000256" key="1">
    <source>
        <dbReference type="ARBA" id="ARBA00022475"/>
    </source>
</evidence>
<feature type="transmembrane region" description="Helical" evidence="8">
    <location>
        <begin position="124"/>
        <end position="144"/>
    </location>
</feature>
<evidence type="ECO:0000256" key="2">
    <source>
        <dbReference type="ARBA" id="ARBA00022654"/>
    </source>
</evidence>
<keyword evidence="10" id="KW-1185">Reference proteome</keyword>
<evidence type="ECO:0000313" key="10">
    <source>
        <dbReference type="Proteomes" id="UP000190188"/>
    </source>
</evidence>
<sequence>MRFSVEHTKLQSYLWRALKSGGTFFLIIIVIIVLMSDVQNLHYQLLFWSVASIFWGLLYAWRVKPIDNSRQLSSHTNLVRDKKKFTWAIVGLVVLSLLTIRFPHDYTWFEWILNGLHIKTVLPLGNGTLILTGLPLIICLIIFIQMLARSLHRRRLLIGFIAFLIVTSLPNKVVSVYQQYFASGMYALQTDKTTSQCSFEPKGDNWFGHCRISLYNHSQQPVTAKVVLKSKYGFSYGYDEVQLGTVTFQPGYNSSIEITDIEMPKAPNQVVTGQFTSSYNRMNVYQGTQVREL</sequence>
<gene>
    <name evidence="9" type="ORF">BVG16_02365</name>
</gene>
<keyword evidence="3" id="KW-0645">Protease</keyword>
<keyword evidence="2" id="KW-0673">Quorum sensing</keyword>
<feature type="transmembrane region" description="Helical" evidence="8">
    <location>
        <begin position="12"/>
        <end position="35"/>
    </location>
</feature>
<dbReference type="InterPro" id="IPR006741">
    <property type="entry name" value="AgrB"/>
</dbReference>
<keyword evidence="6 8" id="KW-1133">Transmembrane helix</keyword>
<evidence type="ECO:0000313" key="9">
    <source>
        <dbReference type="EMBL" id="OPA81193.1"/>
    </source>
</evidence>
<protein>
    <submittedName>
        <fullName evidence="9">Uncharacterized protein</fullName>
    </submittedName>
</protein>
<evidence type="ECO:0000256" key="5">
    <source>
        <dbReference type="ARBA" id="ARBA00022801"/>
    </source>
</evidence>
<keyword evidence="4 8" id="KW-0812">Transmembrane</keyword>
<dbReference type="Pfam" id="PF04647">
    <property type="entry name" value="AgrB"/>
    <property type="match status" value="1"/>
</dbReference>
<evidence type="ECO:0000256" key="6">
    <source>
        <dbReference type="ARBA" id="ARBA00022989"/>
    </source>
</evidence>
<comment type="caution">
    <text evidence="9">The sequence shown here is derived from an EMBL/GenBank/DDBJ whole genome shotgun (WGS) entry which is preliminary data.</text>
</comment>
<feature type="transmembrane region" description="Helical" evidence="8">
    <location>
        <begin position="156"/>
        <end position="177"/>
    </location>
</feature>
<reference evidence="9 10" key="1">
    <citation type="submission" date="2017-01" db="EMBL/GenBank/DDBJ databases">
        <title>Genome analysis of Paenibacillus selenitrireducens ES3-24.</title>
        <authorList>
            <person name="Xu D."/>
            <person name="Yao R."/>
            <person name="Zheng S."/>
        </authorList>
    </citation>
    <scope>NUCLEOTIDE SEQUENCE [LARGE SCALE GENOMIC DNA]</scope>
    <source>
        <strain evidence="9 10">ES3-24</strain>
    </source>
</reference>